<dbReference type="AlphaFoldDB" id="A0A939NQ29"/>
<evidence type="ECO:0000313" key="2">
    <source>
        <dbReference type="EMBL" id="MBO2006606.1"/>
    </source>
</evidence>
<organism evidence="2">
    <name type="scientific">Serratia marcescens</name>
    <dbReference type="NCBI Taxonomy" id="615"/>
    <lineage>
        <taxon>Bacteria</taxon>
        <taxon>Pseudomonadati</taxon>
        <taxon>Pseudomonadota</taxon>
        <taxon>Gammaproteobacteria</taxon>
        <taxon>Enterobacterales</taxon>
        <taxon>Yersiniaceae</taxon>
        <taxon>Serratia</taxon>
    </lineage>
</organism>
<comment type="caution">
    <text evidence="2">The sequence shown here is derived from an EMBL/GenBank/DDBJ whole genome shotgun (WGS) entry which is preliminary data.</text>
</comment>
<accession>A0A939NQ29</accession>
<protein>
    <submittedName>
        <fullName evidence="2">Uncharacterized protein</fullName>
    </submittedName>
</protein>
<sequence length="94" mass="10128">MFKDITGNAIGAYIRARRLSKAVVALRLTGRPILISPCNTVSTRSRPSPAPSKNSLRKRRRCTAAPKTGTRSASVRRSVWGLHLAAAGIRFVAG</sequence>
<name>A0A939NQ29_SERMA</name>
<reference evidence="2" key="1">
    <citation type="submission" date="2021-03" db="EMBL/GenBank/DDBJ databases">
        <title>Molecular epidemiology and mechanisms of colistin and carbapenem resistance in Enterobacteriaceae from clinical isolates, the environment and porcine samples in Pretoria, South Africa.</title>
        <authorList>
            <person name="Bogoshi D."/>
            <person name="Mbelle N.M."/>
            <person name="Naidoo V."/>
            <person name="Osei Sekyere J."/>
        </authorList>
    </citation>
    <scope>NUCLEOTIDE SEQUENCE</scope>
    <source>
        <strain evidence="2">C080</strain>
    </source>
</reference>
<proteinExistence type="predicted"/>
<dbReference type="EMBL" id="JAGETR010000015">
    <property type="protein sequence ID" value="MBO2006606.1"/>
    <property type="molecule type" value="Genomic_DNA"/>
</dbReference>
<gene>
    <name evidence="2" type="ORF">J4732_03025</name>
</gene>
<feature type="compositionally biased region" description="Polar residues" evidence="1">
    <location>
        <begin position="38"/>
        <end position="54"/>
    </location>
</feature>
<feature type="region of interest" description="Disordered" evidence="1">
    <location>
        <begin position="38"/>
        <end position="72"/>
    </location>
</feature>
<evidence type="ECO:0000256" key="1">
    <source>
        <dbReference type="SAM" id="MobiDB-lite"/>
    </source>
</evidence>